<dbReference type="AlphaFoldDB" id="A0A0S4QIW8"/>
<evidence type="ECO:0000259" key="3">
    <source>
        <dbReference type="Pfam" id="PF00326"/>
    </source>
</evidence>
<dbReference type="EMBL" id="FAOZ01000005">
    <property type="protein sequence ID" value="CUU55541.1"/>
    <property type="molecule type" value="Genomic_DNA"/>
</dbReference>
<dbReference type="SUPFAM" id="SSF53474">
    <property type="entry name" value="alpha/beta-Hydrolases"/>
    <property type="match status" value="1"/>
</dbReference>
<dbReference type="PANTHER" id="PTHR43037">
    <property type="entry name" value="UNNAMED PRODUCT-RELATED"/>
    <property type="match status" value="1"/>
</dbReference>
<evidence type="ECO:0000256" key="2">
    <source>
        <dbReference type="SAM" id="MobiDB-lite"/>
    </source>
</evidence>
<dbReference type="Pfam" id="PF00326">
    <property type="entry name" value="Peptidase_S9"/>
    <property type="match status" value="1"/>
</dbReference>
<accession>A0A0S4QIW8</accession>
<dbReference type="InterPro" id="IPR001375">
    <property type="entry name" value="Peptidase_S9_cat"/>
</dbReference>
<organism evidence="4 5">
    <name type="scientific">Parafrankia irregularis</name>
    <dbReference type="NCBI Taxonomy" id="795642"/>
    <lineage>
        <taxon>Bacteria</taxon>
        <taxon>Bacillati</taxon>
        <taxon>Actinomycetota</taxon>
        <taxon>Actinomycetes</taxon>
        <taxon>Frankiales</taxon>
        <taxon>Frankiaceae</taxon>
        <taxon>Parafrankia</taxon>
    </lineage>
</organism>
<dbReference type="InterPro" id="IPR029058">
    <property type="entry name" value="AB_hydrolase_fold"/>
</dbReference>
<proteinExistence type="predicted"/>
<dbReference type="Proteomes" id="UP000198802">
    <property type="component" value="Unassembled WGS sequence"/>
</dbReference>
<gene>
    <name evidence="4" type="ORF">Ga0074812_105193</name>
</gene>
<feature type="region of interest" description="Disordered" evidence="2">
    <location>
        <begin position="51"/>
        <end position="79"/>
    </location>
</feature>
<sequence length="368" mass="37312">MAFGHRRVIVLLVAVGLPLIALLTTQIALEATGFPSATSAASAAHVVAEASPGTTTAPATGTTTGAARHAAAPEGTAAAKSGASVSSSAGTAATGTAAAGTAAAGTAASPTSGAASSTVTPASPAATAAAGATYTELVTLASGRSYDLHTTVQAGQRRPLVILLHAYLHDAAAMRDLSGATPYSDEHGFVLAYGHAIDGAWNSGTCCAGVNGVDDVAYLRELVADVERRTPVDPTRVYVWGYSNGGMMAARAVCEAPEVFAAAGVVAGALLVPCQQAPIRMMHIHGTQDTTVPWRGGWSDYVKVTFPDSRTESSRVTSSSVVVGVPWDGGHDWPWWATGKLWEFSSQQRLASQQGVDGDADDALPGTP</sequence>
<feature type="domain" description="Peptidase S9 prolyl oligopeptidase catalytic" evidence="3">
    <location>
        <begin position="209"/>
        <end position="268"/>
    </location>
</feature>
<evidence type="ECO:0000256" key="1">
    <source>
        <dbReference type="ARBA" id="ARBA00022729"/>
    </source>
</evidence>
<evidence type="ECO:0000313" key="4">
    <source>
        <dbReference type="EMBL" id="CUU55541.1"/>
    </source>
</evidence>
<dbReference type="GO" id="GO:0006508">
    <property type="term" value="P:proteolysis"/>
    <property type="evidence" value="ECO:0007669"/>
    <property type="project" value="InterPro"/>
</dbReference>
<reference evidence="5" key="1">
    <citation type="submission" date="2015-11" db="EMBL/GenBank/DDBJ databases">
        <authorList>
            <person name="Varghese N."/>
        </authorList>
    </citation>
    <scope>NUCLEOTIDE SEQUENCE [LARGE SCALE GENOMIC DNA]</scope>
    <source>
        <strain evidence="5">DSM 45899</strain>
    </source>
</reference>
<evidence type="ECO:0000313" key="5">
    <source>
        <dbReference type="Proteomes" id="UP000198802"/>
    </source>
</evidence>
<keyword evidence="1" id="KW-0732">Signal</keyword>
<feature type="region of interest" description="Disordered" evidence="2">
    <location>
        <begin position="349"/>
        <end position="368"/>
    </location>
</feature>
<protein>
    <submittedName>
        <fullName evidence="4">Esterase PHB depolymerase</fullName>
    </submittedName>
</protein>
<dbReference type="GO" id="GO:0008236">
    <property type="term" value="F:serine-type peptidase activity"/>
    <property type="evidence" value="ECO:0007669"/>
    <property type="project" value="InterPro"/>
</dbReference>
<dbReference type="Gene3D" id="3.40.50.1820">
    <property type="entry name" value="alpha/beta hydrolase"/>
    <property type="match status" value="1"/>
</dbReference>
<dbReference type="PANTHER" id="PTHR43037:SF1">
    <property type="entry name" value="BLL1128 PROTEIN"/>
    <property type="match status" value="1"/>
</dbReference>
<name>A0A0S4QIW8_9ACTN</name>
<dbReference type="InterPro" id="IPR050955">
    <property type="entry name" value="Plant_Biomass_Hydrol_Est"/>
</dbReference>
<keyword evidence="5" id="KW-1185">Reference proteome</keyword>